<dbReference type="PRINTS" id="PR00834">
    <property type="entry name" value="PROTEASES2C"/>
</dbReference>
<dbReference type="CDD" id="cd06779">
    <property type="entry name" value="cpPDZ_Deg_HtrA-like"/>
    <property type="match status" value="1"/>
</dbReference>
<dbReference type="GO" id="GO:0004252">
    <property type="term" value="F:serine-type endopeptidase activity"/>
    <property type="evidence" value="ECO:0007669"/>
    <property type="project" value="InterPro"/>
</dbReference>
<accession>A0A1F7UR64</accession>
<evidence type="ECO:0000256" key="3">
    <source>
        <dbReference type="SAM" id="MobiDB-lite"/>
    </source>
</evidence>
<keyword evidence="2" id="KW-0378">Hydrolase</keyword>
<comment type="caution">
    <text evidence="5">The sequence shown here is derived from an EMBL/GenBank/DDBJ whole genome shotgun (WGS) entry which is preliminary data.</text>
</comment>
<evidence type="ECO:0000256" key="1">
    <source>
        <dbReference type="ARBA" id="ARBA00022670"/>
    </source>
</evidence>
<evidence type="ECO:0000256" key="2">
    <source>
        <dbReference type="ARBA" id="ARBA00022801"/>
    </source>
</evidence>
<feature type="region of interest" description="Disordered" evidence="3">
    <location>
        <begin position="61"/>
        <end position="84"/>
    </location>
</feature>
<evidence type="ECO:0000313" key="6">
    <source>
        <dbReference type="Proteomes" id="UP000176897"/>
    </source>
</evidence>
<dbReference type="Pfam" id="PF13180">
    <property type="entry name" value="PDZ_2"/>
    <property type="match status" value="1"/>
</dbReference>
<dbReference type="SUPFAM" id="SSF50494">
    <property type="entry name" value="Trypsin-like serine proteases"/>
    <property type="match status" value="1"/>
</dbReference>
<organism evidence="5 6">
    <name type="scientific">Candidatus Uhrbacteria bacterium RIFCSPLOWO2_01_FULL_47_24</name>
    <dbReference type="NCBI Taxonomy" id="1802401"/>
    <lineage>
        <taxon>Bacteria</taxon>
        <taxon>Candidatus Uhriibacteriota</taxon>
    </lineage>
</organism>
<proteinExistence type="predicted"/>
<dbReference type="InterPro" id="IPR001940">
    <property type="entry name" value="Peptidase_S1C"/>
</dbReference>
<dbReference type="PANTHER" id="PTHR43343">
    <property type="entry name" value="PEPTIDASE S12"/>
    <property type="match status" value="1"/>
</dbReference>
<sequence length="436" mass="46331">MSEFRKTIIISVAISLVVGGASGLAGGIVVTQIAAGNLGQSLRTSLPSSLQWIVPRNFPLPQPSPTRGEGVKVDSSPLGRGEGEGKNAIVELSTEEVVRRVSPAVVSIVISKEISARSTGPIFPEDLFREFGFEIEMPEQQQPQSPPQRRQVGGGTGFIIASDGLIATNKHVIFDDQASYTVVTADGKRYEAKVLARDPFIDLGFLKIEAKNLPTAKLGNSDKLQIGETVIAIGNALSEFSNTITKGVVSGIKRRVTAGGPGIGSEVIEEAIQTDAAINPGNSGGPLVNLRGEVVGINTAVSSAGQNVGFAIPINPAKLAIESIRSVGRIVRPWLGVRYIIINPELAQENKLPVDYGALIVRGDRRTDLAVVPGSPADKASLRENDIILEIDKVKITEETSLASQIQKHKVGDTLVLKVLSQGKEKEIKVVLEELK</sequence>
<dbReference type="Gene3D" id="2.40.10.120">
    <property type="match status" value="1"/>
</dbReference>
<dbReference type="SUPFAM" id="SSF50156">
    <property type="entry name" value="PDZ domain-like"/>
    <property type="match status" value="1"/>
</dbReference>
<dbReference type="Gene3D" id="2.30.42.10">
    <property type="match status" value="1"/>
</dbReference>
<dbReference type="STRING" id="1802401.A3B21_02220"/>
<dbReference type="AlphaFoldDB" id="A0A1F7UR64"/>
<dbReference type="EMBL" id="MGEJ01000014">
    <property type="protein sequence ID" value="OGL80167.1"/>
    <property type="molecule type" value="Genomic_DNA"/>
</dbReference>
<keyword evidence="1" id="KW-0645">Protease</keyword>
<dbReference type="Pfam" id="PF13365">
    <property type="entry name" value="Trypsin_2"/>
    <property type="match status" value="1"/>
</dbReference>
<dbReference type="Proteomes" id="UP000176897">
    <property type="component" value="Unassembled WGS sequence"/>
</dbReference>
<dbReference type="GO" id="GO:0006508">
    <property type="term" value="P:proteolysis"/>
    <property type="evidence" value="ECO:0007669"/>
    <property type="project" value="UniProtKB-KW"/>
</dbReference>
<dbReference type="SMART" id="SM00228">
    <property type="entry name" value="PDZ"/>
    <property type="match status" value="1"/>
</dbReference>
<dbReference type="InterPro" id="IPR051201">
    <property type="entry name" value="Chloro_Bact_Ser_Proteases"/>
</dbReference>
<dbReference type="InterPro" id="IPR001478">
    <property type="entry name" value="PDZ"/>
</dbReference>
<dbReference type="InterPro" id="IPR036034">
    <property type="entry name" value="PDZ_sf"/>
</dbReference>
<dbReference type="InterPro" id="IPR009003">
    <property type="entry name" value="Peptidase_S1_PA"/>
</dbReference>
<protein>
    <recommendedName>
        <fullName evidence="4">PDZ domain-containing protein</fullName>
    </recommendedName>
</protein>
<evidence type="ECO:0000313" key="5">
    <source>
        <dbReference type="EMBL" id="OGL80167.1"/>
    </source>
</evidence>
<feature type="domain" description="PDZ" evidence="4">
    <location>
        <begin position="333"/>
        <end position="423"/>
    </location>
</feature>
<gene>
    <name evidence="5" type="ORF">A3B21_02220</name>
</gene>
<reference evidence="5 6" key="1">
    <citation type="journal article" date="2016" name="Nat. Commun.">
        <title>Thousands of microbial genomes shed light on interconnected biogeochemical processes in an aquifer system.</title>
        <authorList>
            <person name="Anantharaman K."/>
            <person name="Brown C.T."/>
            <person name="Hug L.A."/>
            <person name="Sharon I."/>
            <person name="Castelle C.J."/>
            <person name="Probst A.J."/>
            <person name="Thomas B.C."/>
            <person name="Singh A."/>
            <person name="Wilkins M.J."/>
            <person name="Karaoz U."/>
            <person name="Brodie E.L."/>
            <person name="Williams K.H."/>
            <person name="Hubbard S.S."/>
            <person name="Banfield J.F."/>
        </authorList>
    </citation>
    <scope>NUCLEOTIDE SEQUENCE [LARGE SCALE GENOMIC DNA]</scope>
</reference>
<name>A0A1F7UR64_9BACT</name>
<dbReference type="PANTHER" id="PTHR43343:SF3">
    <property type="entry name" value="PROTEASE DO-LIKE 8, CHLOROPLASTIC"/>
    <property type="match status" value="1"/>
</dbReference>
<evidence type="ECO:0000259" key="4">
    <source>
        <dbReference type="SMART" id="SM00228"/>
    </source>
</evidence>